<evidence type="ECO:0000313" key="7">
    <source>
        <dbReference type="Proteomes" id="UP000010473"/>
    </source>
</evidence>
<dbReference type="Proteomes" id="UP000010473">
    <property type="component" value="Chromosome"/>
</dbReference>
<dbReference type="EMBL" id="CP003653">
    <property type="protein sequence ID" value="AFZ35605.1"/>
    <property type="molecule type" value="Genomic_DNA"/>
</dbReference>
<dbReference type="CDD" id="cd06251">
    <property type="entry name" value="M14_ASTE_ASPA-like"/>
    <property type="match status" value="1"/>
</dbReference>
<organism evidence="6 7">
    <name type="scientific">Stanieria cyanosphaera (strain ATCC 29371 / PCC 7437)</name>
    <dbReference type="NCBI Taxonomy" id="111780"/>
    <lineage>
        <taxon>Bacteria</taxon>
        <taxon>Bacillati</taxon>
        <taxon>Cyanobacteriota</taxon>
        <taxon>Cyanophyceae</taxon>
        <taxon>Pleurocapsales</taxon>
        <taxon>Dermocarpellaceae</taxon>
        <taxon>Stanieria</taxon>
    </lineage>
</organism>
<reference evidence="7" key="1">
    <citation type="journal article" date="2013" name="Proc. Natl. Acad. Sci. U.S.A.">
        <title>Improving the coverage of the cyanobacterial phylum using diversity-driven genome sequencing.</title>
        <authorList>
            <person name="Shih P.M."/>
            <person name="Wu D."/>
            <person name="Latifi A."/>
            <person name="Axen S.D."/>
            <person name="Fewer D.P."/>
            <person name="Talla E."/>
            <person name="Calteau A."/>
            <person name="Cai F."/>
            <person name="Tandeau de Marsac N."/>
            <person name="Rippka R."/>
            <person name="Herdman M."/>
            <person name="Sivonen K."/>
            <person name="Coursin T."/>
            <person name="Laurent T."/>
            <person name="Goodwin L."/>
            <person name="Nolan M."/>
            <person name="Davenport K.W."/>
            <person name="Han C.S."/>
            <person name="Rubin E.M."/>
            <person name="Eisen J.A."/>
            <person name="Woyke T."/>
            <person name="Gugger M."/>
            <person name="Kerfeld C.A."/>
        </authorList>
    </citation>
    <scope>NUCLEOTIDE SEQUENCE [LARGE SCALE GENOMIC DNA]</scope>
    <source>
        <strain evidence="7">ATCC 29371 / PCC 7437</strain>
    </source>
</reference>
<dbReference type="STRING" id="111780.Sta7437_2053"/>
<proteinExistence type="predicted"/>
<dbReference type="GO" id="GO:0016811">
    <property type="term" value="F:hydrolase activity, acting on carbon-nitrogen (but not peptide) bonds, in linear amides"/>
    <property type="evidence" value="ECO:0007669"/>
    <property type="project" value="InterPro"/>
</dbReference>
<dbReference type="SUPFAM" id="SSF53187">
    <property type="entry name" value="Zn-dependent exopeptidases"/>
    <property type="match status" value="1"/>
</dbReference>
<dbReference type="Pfam" id="PF24827">
    <property type="entry name" value="AstE_AspA_cat"/>
    <property type="match status" value="1"/>
</dbReference>
<evidence type="ECO:0000313" key="6">
    <source>
        <dbReference type="EMBL" id="AFZ35605.1"/>
    </source>
</evidence>
<evidence type="ECO:0000259" key="5">
    <source>
        <dbReference type="Pfam" id="PF24827"/>
    </source>
</evidence>
<keyword evidence="3" id="KW-0378">Hydrolase</keyword>
<dbReference type="AlphaFoldDB" id="K9XSM6"/>
<sequence length="329" mass="36459">MEVNLIEIAKEIIEPGQLRRLDIPVSRLPTQTMLSLPVTVINGKQAGPKLWLSAAIHGDELNGVEIIRQVIEQVQPEKLAGTLIAVPIVNLFGFIEQSRYLPDRRDLNRSFPGSETGSLASRLANLFMREIVKHSTHGIDLHTAAIHRMNLPQIRANLEDSETYCCAQAFNAPIMMHAITRDGSLRQAATNQGIPVLLYEGGEALRFEPYAIEVGVTGVLRVMQYLGMAQFPQLPPPITSVEIRQSKWIRAFRGGIFHREVSLGQQVEKKQPLGFITDAFGEDKSIIRASVSGIVIGYNQNPLVNQGDGMINLAIKDAYAINSFKTQPY</sequence>
<name>K9XSM6_STAC7</name>
<evidence type="ECO:0000256" key="2">
    <source>
        <dbReference type="ARBA" id="ARBA00022723"/>
    </source>
</evidence>
<dbReference type="RefSeq" id="WP_015193273.1">
    <property type="nucleotide sequence ID" value="NC_019748.1"/>
</dbReference>
<comment type="cofactor">
    <cofactor evidence="1">
        <name>Zn(2+)</name>
        <dbReference type="ChEBI" id="CHEBI:29105"/>
    </cofactor>
</comment>
<dbReference type="GO" id="GO:0016788">
    <property type="term" value="F:hydrolase activity, acting on ester bonds"/>
    <property type="evidence" value="ECO:0007669"/>
    <property type="project" value="InterPro"/>
</dbReference>
<dbReference type="PANTHER" id="PTHR37326">
    <property type="entry name" value="BLL3975 PROTEIN"/>
    <property type="match status" value="1"/>
</dbReference>
<feature type="domain" description="Succinylglutamate desuccinylase/Aspartoacylase catalytic" evidence="5">
    <location>
        <begin position="46"/>
        <end position="225"/>
    </location>
</feature>
<evidence type="ECO:0000256" key="3">
    <source>
        <dbReference type="ARBA" id="ARBA00022801"/>
    </source>
</evidence>
<dbReference type="HOGENOM" id="CLU_035605_0_1_3"/>
<dbReference type="PATRIC" id="fig|111780.3.peg.2143"/>
<dbReference type="eggNOG" id="COG3608">
    <property type="taxonomic scope" value="Bacteria"/>
</dbReference>
<dbReference type="PIRSF" id="PIRSF039012">
    <property type="entry name" value="ASP"/>
    <property type="match status" value="1"/>
</dbReference>
<keyword evidence="7" id="KW-1185">Reference proteome</keyword>
<dbReference type="GO" id="GO:0046872">
    <property type="term" value="F:metal ion binding"/>
    <property type="evidence" value="ECO:0007669"/>
    <property type="project" value="UniProtKB-KW"/>
</dbReference>
<evidence type="ECO:0000256" key="4">
    <source>
        <dbReference type="ARBA" id="ARBA00022833"/>
    </source>
</evidence>
<dbReference type="PANTHER" id="PTHR37326:SF2">
    <property type="entry name" value="SUCCINYLGLUTAMATE DESUCCINYLASE_ASPARTOACYLASE FAMILY PROTEIN"/>
    <property type="match status" value="1"/>
</dbReference>
<protein>
    <submittedName>
        <fullName evidence="6">Succinylglutamate desuccinylase/aspartoacylase</fullName>
    </submittedName>
</protein>
<evidence type="ECO:0000256" key="1">
    <source>
        <dbReference type="ARBA" id="ARBA00001947"/>
    </source>
</evidence>
<keyword evidence="4" id="KW-0862">Zinc</keyword>
<dbReference type="InterPro" id="IPR055438">
    <property type="entry name" value="AstE_AspA_cat"/>
</dbReference>
<keyword evidence="2" id="KW-0479">Metal-binding</keyword>
<dbReference type="InterPro" id="IPR043795">
    <property type="entry name" value="N-alpha-Ac-DABA-like"/>
</dbReference>
<dbReference type="Gene3D" id="3.40.630.10">
    <property type="entry name" value="Zn peptidases"/>
    <property type="match status" value="1"/>
</dbReference>
<dbReference type="KEGG" id="scs:Sta7437_2053"/>
<accession>K9XSM6</accession>
<gene>
    <name evidence="6" type="ordered locus">Sta7437_2053</name>
</gene>
<dbReference type="InterPro" id="IPR053138">
    <property type="entry name" value="N-alpha-Ac-DABA_deacetylase"/>
</dbReference>